<evidence type="ECO:0000313" key="2">
    <source>
        <dbReference type="Proteomes" id="UP001457282"/>
    </source>
</evidence>
<dbReference type="EMBL" id="JBEDUW010000005">
    <property type="protein sequence ID" value="KAK9929050.1"/>
    <property type="molecule type" value="Genomic_DNA"/>
</dbReference>
<protein>
    <submittedName>
        <fullName evidence="1">Uncharacterized protein</fullName>
    </submittedName>
</protein>
<evidence type="ECO:0000313" key="1">
    <source>
        <dbReference type="EMBL" id="KAK9929050.1"/>
    </source>
</evidence>
<keyword evidence="2" id="KW-1185">Reference proteome</keyword>
<sequence length="72" mass="7922">MAGSTGGAVGARRESDWTGLPWIFNSDAAGKRWFCEERRRVGCGLMAEKMHGLADVEAHGKDRDELIIMLNS</sequence>
<gene>
    <name evidence="1" type="ORF">M0R45_026160</name>
</gene>
<dbReference type="Proteomes" id="UP001457282">
    <property type="component" value="Unassembled WGS sequence"/>
</dbReference>
<accession>A0AAW1WYD2</accession>
<organism evidence="1 2">
    <name type="scientific">Rubus argutus</name>
    <name type="common">Southern blackberry</name>
    <dbReference type="NCBI Taxonomy" id="59490"/>
    <lineage>
        <taxon>Eukaryota</taxon>
        <taxon>Viridiplantae</taxon>
        <taxon>Streptophyta</taxon>
        <taxon>Embryophyta</taxon>
        <taxon>Tracheophyta</taxon>
        <taxon>Spermatophyta</taxon>
        <taxon>Magnoliopsida</taxon>
        <taxon>eudicotyledons</taxon>
        <taxon>Gunneridae</taxon>
        <taxon>Pentapetalae</taxon>
        <taxon>rosids</taxon>
        <taxon>fabids</taxon>
        <taxon>Rosales</taxon>
        <taxon>Rosaceae</taxon>
        <taxon>Rosoideae</taxon>
        <taxon>Rosoideae incertae sedis</taxon>
        <taxon>Rubus</taxon>
    </lineage>
</organism>
<dbReference type="AlphaFoldDB" id="A0AAW1WYD2"/>
<proteinExistence type="predicted"/>
<comment type="caution">
    <text evidence="1">The sequence shown here is derived from an EMBL/GenBank/DDBJ whole genome shotgun (WGS) entry which is preliminary data.</text>
</comment>
<name>A0AAW1WYD2_RUBAR</name>
<reference evidence="1 2" key="1">
    <citation type="journal article" date="2023" name="G3 (Bethesda)">
        <title>A chromosome-length genome assembly and annotation of blackberry (Rubus argutus, cv. 'Hillquist').</title>
        <authorList>
            <person name="Bruna T."/>
            <person name="Aryal R."/>
            <person name="Dudchenko O."/>
            <person name="Sargent D.J."/>
            <person name="Mead D."/>
            <person name="Buti M."/>
            <person name="Cavallini A."/>
            <person name="Hytonen T."/>
            <person name="Andres J."/>
            <person name="Pham M."/>
            <person name="Weisz D."/>
            <person name="Mascagni F."/>
            <person name="Usai G."/>
            <person name="Natali L."/>
            <person name="Bassil N."/>
            <person name="Fernandez G.E."/>
            <person name="Lomsadze A."/>
            <person name="Armour M."/>
            <person name="Olukolu B."/>
            <person name="Poorten T."/>
            <person name="Britton C."/>
            <person name="Davik J."/>
            <person name="Ashrafi H."/>
            <person name="Aiden E.L."/>
            <person name="Borodovsky M."/>
            <person name="Worthington M."/>
        </authorList>
    </citation>
    <scope>NUCLEOTIDE SEQUENCE [LARGE SCALE GENOMIC DNA]</scope>
    <source>
        <strain evidence="1">PI 553951</strain>
    </source>
</reference>